<comment type="similarity">
    <text evidence="2">Belongs to the acyltransferase 3 family.</text>
</comment>
<feature type="domain" description="Acyltransferase 3" evidence="8">
    <location>
        <begin position="10"/>
        <end position="331"/>
    </location>
</feature>
<evidence type="ECO:0000313" key="10">
    <source>
        <dbReference type="Proteomes" id="UP000477285"/>
    </source>
</evidence>
<dbReference type="PANTHER" id="PTHR40074">
    <property type="entry name" value="O-ACETYLTRANSFERASE WECH"/>
    <property type="match status" value="1"/>
</dbReference>
<keyword evidence="9" id="KW-0012">Acyltransferase</keyword>
<dbReference type="EMBL" id="WWVQ01000056">
    <property type="protein sequence ID" value="MZL34857.1"/>
    <property type="molecule type" value="Genomic_DNA"/>
</dbReference>
<feature type="transmembrane region" description="Helical" evidence="7">
    <location>
        <begin position="12"/>
        <end position="29"/>
    </location>
</feature>
<feature type="transmembrane region" description="Helical" evidence="7">
    <location>
        <begin position="151"/>
        <end position="172"/>
    </location>
</feature>
<reference evidence="9 10" key="1">
    <citation type="journal article" date="2019" name="Nat. Med.">
        <title>A library of human gut bacterial isolates paired with longitudinal multiomics data enables mechanistic microbiome research.</title>
        <authorList>
            <person name="Poyet M."/>
            <person name="Groussin M."/>
            <person name="Gibbons S.M."/>
            <person name="Avila-Pacheco J."/>
            <person name="Jiang X."/>
            <person name="Kearney S.M."/>
            <person name="Perrotta A.R."/>
            <person name="Berdy B."/>
            <person name="Zhao S."/>
            <person name="Lieberman T.D."/>
            <person name="Swanson P.K."/>
            <person name="Smith M."/>
            <person name="Roesemann S."/>
            <person name="Alexander J.E."/>
            <person name="Rich S.A."/>
            <person name="Livny J."/>
            <person name="Vlamakis H."/>
            <person name="Clish C."/>
            <person name="Bullock K."/>
            <person name="Deik A."/>
            <person name="Scott J."/>
            <person name="Pierce K.A."/>
            <person name="Xavier R.J."/>
            <person name="Alm E.J."/>
        </authorList>
    </citation>
    <scope>NUCLEOTIDE SEQUENCE [LARGE SCALE GENOMIC DNA]</scope>
    <source>
        <strain evidence="9 10">BIOML-A1</strain>
    </source>
</reference>
<evidence type="ECO:0000259" key="8">
    <source>
        <dbReference type="Pfam" id="PF01757"/>
    </source>
</evidence>
<evidence type="ECO:0000256" key="2">
    <source>
        <dbReference type="ARBA" id="ARBA00007400"/>
    </source>
</evidence>
<dbReference type="PANTHER" id="PTHR40074:SF2">
    <property type="entry name" value="O-ACETYLTRANSFERASE WECH"/>
    <property type="match status" value="1"/>
</dbReference>
<accession>A0A6L8T5S4</accession>
<dbReference type="GO" id="GO:0009246">
    <property type="term" value="P:enterobacterial common antigen biosynthetic process"/>
    <property type="evidence" value="ECO:0007669"/>
    <property type="project" value="TreeGrafter"/>
</dbReference>
<comment type="subcellular location">
    <subcellularLocation>
        <location evidence="1">Cell membrane</location>
        <topology evidence="1">Multi-pass membrane protein</topology>
    </subcellularLocation>
</comment>
<feature type="transmembrane region" description="Helical" evidence="7">
    <location>
        <begin position="257"/>
        <end position="275"/>
    </location>
</feature>
<feature type="transmembrane region" description="Helical" evidence="7">
    <location>
        <begin position="230"/>
        <end position="251"/>
    </location>
</feature>
<sequence>MQEKRLKVRNNSIDLVKWMASLLVVSVHSDAFSDISPLMGHIINSVFGRMVVPFFACVTGYYLTEYSVEKPKMWLKNLKSLFKYYVLLSVIYVAWDAVCHHFSGMSVENIIYTVVKRFVIYGTYYHLWFFPSMMVAVVVLHFSLKWKKEKLCWILCILGFIFGSLTYTWYGLILWEKIPLMNRLMVWYDFLYIRRFITCICPFAFLGNFLSYQKNIWINACLERKFPRKIAVFMIIWILMDIAEVEVANYLGFAEGTTGSFCLLPAILFLFLFLLMHPAKTKRMTIVGYYSGKASIILYGFHPLVLELICKLMNLPPTVAWCMAVLFLCTITWGWQQRYKLYISMEKR</sequence>
<keyword evidence="5 7" id="KW-1133">Transmembrane helix</keyword>
<feature type="transmembrane region" description="Helical" evidence="7">
    <location>
        <begin position="41"/>
        <end position="63"/>
    </location>
</feature>
<name>A0A6L8T5S4_9FIRM</name>
<dbReference type="GO" id="GO:0016413">
    <property type="term" value="F:O-acetyltransferase activity"/>
    <property type="evidence" value="ECO:0007669"/>
    <property type="project" value="TreeGrafter"/>
</dbReference>
<keyword evidence="6 7" id="KW-0472">Membrane</keyword>
<evidence type="ECO:0000256" key="6">
    <source>
        <dbReference type="ARBA" id="ARBA00023136"/>
    </source>
</evidence>
<gene>
    <name evidence="9" type="ORF">GT728_17080</name>
</gene>
<keyword evidence="3" id="KW-1003">Cell membrane</keyword>
<keyword evidence="4 7" id="KW-0812">Transmembrane</keyword>
<feature type="transmembrane region" description="Helical" evidence="7">
    <location>
        <begin position="123"/>
        <end position="144"/>
    </location>
</feature>
<evidence type="ECO:0000256" key="7">
    <source>
        <dbReference type="SAM" id="Phobius"/>
    </source>
</evidence>
<dbReference type="Proteomes" id="UP000477285">
    <property type="component" value="Unassembled WGS sequence"/>
</dbReference>
<evidence type="ECO:0000313" key="9">
    <source>
        <dbReference type="EMBL" id="MZL34857.1"/>
    </source>
</evidence>
<dbReference type="InterPro" id="IPR002656">
    <property type="entry name" value="Acyl_transf_3_dom"/>
</dbReference>
<protein>
    <submittedName>
        <fullName evidence="9">Acyltransferase family protein</fullName>
    </submittedName>
</protein>
<keyword evidence="9" id="KW-0808">Transferase</keyword>
<proteinExistence type="inferred from homology"/>
<feature type="transmembrane region" description="Helical" evidence="7">
    <location>
        <begin position="84"/>
        <end position="103"/>
    </location>
</feature>
<comment type="caution">
    <text evidence="9">The sequence shown here is derived from an EMBL/GenBank/DDBJ whole genome shotgun (WGS) entry which is preliminary data.</text>
</comment>
<dbReference type="Pfam" id="PF01757">
    <property type="entry name" value="Acyl_transf_3"/>
    <property type="match status" value="1"/>
</dbReference>
<evidence type="ECO:0000256" key="5">
    <source>
        <dbReference type="ARBA" id="ARBA00022989"/>
    </source>
</evidence>
<evidence type="ECO:0000256" key="4">
    <source>
        <dbReference type="ARBA" id="ARBA00022692"/>
    </source>
</evidence>
<dbReference type="RefSeq" id="WP_161234152.1">
    <property type="nucleotide sequence ID" value="NZ_JBCPBX010000037.1"/>
</dbReference>
<dbReference type="AlphaFoldDB" id="A0A6L8T5S4"/>
<feature type="transmembrane region" description="Helical" evidence="7">
    <location>
        <begin position="318"/>
        <end position="335"/>
    </location>
</feature>
<evidence type="ECO:0000256" key="3">
    <source>
        <dbReference type="ARBA" id="ARBA00022475"/>
    </source>
</evidence>
<dbReference type="GO" id="GO:0005886">
    <property type="term" value="C:plasma membrane"/>
    <property type="evidence" value="ECO:0007669"/>
    <property type="project" value="UniProtKB-SubCell"/>
</dbReference>
<feature type="transmembrane region" description="Helical" evidence="7">
    <location>
        <begin position="192"/>
        <end position="210"/>
    </location>
</feature>
<evidence type="ECO:0000256" key="1">
    <source>
        <dbReference type="ARBA" id="ARBA00004651"/>
    </source>
</evidence>
<feature type="transmembrane region" description="Helical" evidence="7">
    <location>
        <begin position="287"/>
        <end position="306"/>
    </location>
</feature>
<organism evidence="9 10">
    <name type="scientific">Blautia wexlerae</name>
    <dbReference type="NCBI Taxonomy" id="418240"/>
    <lineage>
        <taxon>Bacteria</taxon>
        <taxon>Bacillati</taxon>
        <taxon>Bacillota</taxon>
        <taxon>Clostridia</taxon>
        <taxon>Lachnospirales</taxon>
        <taxon>Lachnospiraceae</taxon>
        <taxon>Blautia</taxon>
    </lineage>
</organism>